<dbReference type="Proteomes" id="UP001438707">
    <property type="component" value="Unassembled WGS sequence"/>
</dbReference>
<feature type="compositionally biased region" description="Polar residues" evidence="1">
    <location>
        <begin position="70"/>
        <end position="85"/>
    </location>
</feature>
<feature type="region of interest" description="Disordered" evidence="1">
    <location>
        <begin position="59"/>
        <end position="101"/>
    </location>
</feature>
<proteinExistence type="predicted"/>
<dbReference type="AlphaFoldDB" id="A0AAW1R0Q1"/>
<dbReference type="EMBL" id="JALJOS010000018">
    <property type="protein sequence ID" value="KAK9827475.1"/>
    <property type="molecule type" value="Genomic_DNA"/>
</dbReference>
<gene>
    <name evidence="2" type="ORF">WJX74_004562</name>
</gene>
<sequence length="166" mass="18231">MEESPSTVVRVPPSKVSESRARENLDADEPQADFKPSKMKVMGILAQAVKRFQASMNPTYTYGKRRHGASQDQRPSVIRKQSSSGGLADPDDNAASRKANKIPGKRTSIIFAPLPPPESINLRLELNQGVILWTDTCLCFGHIMTLHSCPSPSNMLILGPPQRHLS</sequence>
<feature type="region of interest" description="Disordered" evidence="1">
    <location>
        <begin position="1"/>
        <end position="36"/>
    </location>
</feature>
<evidence type="ECO:0000313" key="2">
    <source>
        <dbReference type="EMBL" id="KAK9827475.1"/>
    </source>
</evidence>
<evidence type="ECO:0000313" key="3">
    <source>
        <dbReference type="Proteomes" id="UP001438707"/>
    </source>
</evidence>
<evidence type="ECO:0000256" key="1">
    <source>
        <dbReference type="SAM" id="MobiDB-lite"/>
    </source>
</evidence>
<accession>A0AAW1R0Q1</accession>
<protein>
    <submittedName>
        <fullName evidence="2">Uncharacterized protein</fullName>
    </submittedName>
</protein>
<name>A0AAW1R0Q1_9CHLO</name>
<reference evidence="2 3" key="1">
    <citation type="journal article" date="2024" name="Nat. Commun.">
        <title>Phylogenomics reveals the evolutionary origins of lichenization in chlorophyte algae.</title>
        <authorList>
            <person name="Puginier C."/>
            <person name="Libourel C."/>
            <person name="Otte J."/>
            <person name="Skaloud P."/>
            <person name="Haon M."/>
            <person name="Grisel S."/>
            <person name="Petersen M."/>
            <person name="Berrin J.G."/>
            <person name="Delaux P.M."/>
            <person name="Dal Grande F."/>
            <person name="Keller J."/>
        </authorList>
    </citation>
    <scope>NUCLEOTIDE SEQUENCE [LARGE SCALE GENOMIC DNA]</scope>
    <source>
        <strain evidence="2 3">SAG 2145</strain>
    </source>
</reference>
<keyword evidence="3" id="KW-1185">Reference proteome</keyword>
<organism evidence="2 3">
    <name type="scientific">Apatococcus lobatus</name>
    <dbReference type="NCBI Taxonomy" id="904363"/>
    <lineage>
        <taxon>Eukaryota</taxon>
        <taxon>Viridiplantae</taxon>
        <taxon>Chlorophyta</taxon>
        <taxon>core chlorophytes</taxon>
        <taxon>Trebouxiophyceae</taxon>
        <taxon>Chlorellales</taxon>
        <taxon>Chlorellaceae</taxon>
        <taxon>Apatococcus</taxon>
    </lineage>
</organism>
<comment type="caution">
    <text evidence="2">The sequence shown here is derived from an EMBL/GenBank/DDBJ whole genome shotgun (WGS) entry which is preliminary data.</text>
</comment>